<gene>
    <name evidence="1" type="ORF">M8C21_020902</name>
</gene>
<reference evidence="1" key="1">
    <citation type="submission" date="2022-06" db="EMBL/GenBank/DDBJ databases">
        <title>Uncovering the hologenomic basis of an extraordinary plant invasion.</title>
        <authorList>
            <person name="Bieker V.C."/>
            <person name="Martin M.D."/>
            <person name="Gilbert T."/>
            <person name="Hodgins K."/>
            <person name="Battlay P."/>
            <person name="Petersen B."/>
            <person name="Wilson J."/>
        </authorList>
    </citation>
    <scope>NUCLEOTIDE SEQUENCE</scope>
    <source>
        <strain evidence="1">AA19_3_7</strain>
        <tissue evidence="1">Leaf</tissue>
    </source>
</reference>
<evidence type="ECO:0000313" key="1">
    <source>
        <dbReference type="EMBL" id="KAI7741722.1"/>
    </source>
</evidence>
<evidence type="ECO:0000313" key="2">
    <source>
        <dbReference type="Proteomes" id="UP001206925"/>
    </source>
</evidence>
<dbReference type="Proteomes" id="UP001206925">
    <property type="component" value="Unassembled WGS sequence"/>
</dbReference>
<sequence length="91" mass="10689">MGTNINSNRESVWCDEVVDAPLTFLHRFRTTVMWPELQLRPDIDDSVWFRLHNMVFACRNLFVETNTSECHCIHYLGLQRAQTPPARVGRK</sequence>
<proteinExistence type="predicted"/>
<accession>A0AAD5CGY9</accession>
<keyword evidence="2" id="KW-1185">Reference proteome</keyword>
<organism evidence="1 2">
    <name type="scientific">Ambrosia artemisiifolia</name>
    <name type="common">Common ragweed</name>
    <dbReference type="NCBI Taxonomy" id="4212"/>
    <lineage>
        <taxon>Eukaryota</taxon>
        <taxon>Viridiplantae</taxon>
        <taxon>Streptophyta</taxon>
        <taxon>Embryophyta</taxon>
        <taxon>Tracheophyta</taxon>
        <taxon>Spermatophyta</taxon>
        <taxon>Magnoliopsida</taxon>
        <taxon>eudicotyledons</taxon>
        <taxon>Gunneridae</taxon>
        <taxon>Pentapetalae</taxon>
        <taxon>asterids</taxon>
        <taxon>campanulids</taxon>
        <taxon>Asterales</taxon>
        <taxon>Asteraceae</taxon>
        <taxon>Asteroideae</taxon>
        <taxon>Heliantheae alliance</taxon>
        <taxon>Heliantheae</taxon>
        <taxon>Ambrosia</taxon>
    </lineage>
</organism>
<name>A0AAD5CGY9_AMBAR</name>
<dbReference type="AlphaFoldDB" id="A0AAD5CGY9"/>
<protein>
    <submittedName>
        <fullName evidence="1">Uncharacterized protein</fullName>
    </submittedName>
</protein>
<dbReference type="EMBL" id="JAMZMK010008143">
    <property type="protein sequence ID" value="KAI7741722.1"/>
    <property type="molecule type" value="Genomic_DNA"/>
</dbReference>
<comment type="caution">
    <text evidence="1">The sequence shown here is derived from an EMBL/GenBank/DDBJ whole genome shotgun (WGS) entry which is preliminary data.</text>
</comment>